<keyword evidence="4 9" id="KW-0378">Hydrolase</keyword>
<evidence type="ECO:0000256" key="5">
    <source>
        <dbReference type="ARBA" id="ARBA00023295"/>
    </source>
</evidence>
<evidence type="ECO:0000256" key="10">
    <source>
        <dbReference type="SAM" id="SignalP"/>
    </source>
</evidence>
<dbReference type="AlphaFoldDB" id="A0AAE1MI14"/>
<comment type="similarity">
    <text evidence="2 8">Belongs to the glycosyl hydrolase 17 family.</text>
</comment>
<dbReference type="Gene3D" id="3.20.20.80">
    <property type="entry name" value="Glycosidases"/>
    <property type="match status" value="1"/>
</dbReference>
<dbReference type="GO" id="GO:0042973">
    <property type="term" value="F:glucan endo-1,3-beta-D-glucosidase activity"/>
    <property type="evidence" value="ECO:0007669"/>
    <property type="project" value="UniProtKB-EC"/>
</dbReference>
<dbReference type="InterPro" id="IPR017853">
    <property type="entry name" value="GH"/>
</dbReference>
<feature type="signal peptide" evidence="10">
    <location>
        <begin position="1"/>
        <end position="23"/>
    </location>
</feature>
<sequence length="341" mass="37292">MMKTTTLIQVLLVFCALAASSEAFVAIGVNYGRLGNDLPSPAQVVQLFKNNGITKMRLFDPDIAVLESLRNTNIDLTLGIRNEDLPAMSASNDAVNSWFTTNVQPYLNDIVFQYLVVGNEVVPGNLANYVLPVMLNLQTILDASSLSGISVTTSVPISVLGTSYPPSSSVFSDESKEAMSGILGFLAAQANPLLVNLYPYFAYASDPHNIRLDYTQFSSTNIVVQDGSLGYSNMLDAMIDSFFWAMEKVGIVDVDVVVSESGWPSDGNGDLTTISMAATYNQNFMRRIVSQAGTPKRPDAFIEGFVFAMFNENRKPTGVEQHFGLFYPDMRPVYPVFPVPH</sequence>
<evidence type="ECO:0000256" key="8">
    <source>
        <dbReference type="RuleBase" id="RU004335"/>
    </source>
</evidence>
<evidence type="ECO:0000256" key="6">
    <source>
        <dbReference type="ARBA" id="ARBA00033335"/>
    </source>
</evidence>
<dbReference type="SUPFAM" id="SSF51445">
    <property type="entry name" value="(Trans)glycosidases"/>
    <property type="match status" value="1"/>
</dbReference>
<evidence type="ECO:0000256" key="7">
    <source>
        <dbReference type="ARBA" id="ARBA00033417"/>
    </source>
</evidence>
<evidence type="ECO:0000313" key="12">
    <source>
        <dbReference type="Proteomes" id="UP001293593"/>
    </source>
</evidence>
<reference evidence="11" key="1">
    <citation type="submission" date="2023-10" db="EMBL/GenBank/DDBJ databases">
        <title>Chromosome-level genome of the transformable northern wattle, Acacia crassicarpa.</title>
        <authorList>
            <person name="Massaro I."/>
            <person name="Sinha N.R."/>
            <person name="Poethig S."/>
            <person name="Leichty A.R."/>
        </authorList>
    </citation>
    <scope>NUCLEOTIDE SEQUENCE</scope>
    <source>
        <strain evidence="11">Acra3RX</strain>
        <tissue evidence="11">Leaf</tissue>
    </source>
</reference>
<keyword evidence="12" id="KW-1185">Reference proteome</keyword>
<keyword evidence="5 9" id="KW-0326">Glycosidase</keyword>
<dbReference type="PANTHER" id="PTHR32227">
    <property type="entry name" value="GLUCAN ENDO-1,3-BETA-GLUCOSIDASE BG1-RELATED-RELATED"/>
    <property type="match status" value="1"/>
</dbReference>
<dbReference type="GO" id="GO:0005975">
    <property type="term" value="P:carbohydrate metabolic process"/>
    <property type="evidence" value="ECO:0007669"/>
    <property type="project" value="InterPro"/>
</dbReference>
<comment type="catalytic activity">
    <reaction evidence="1">
        <text>Hydrolysis of (1-&gt;3)-beta-D-glucosidic linkages in (1-&gt;3)-beta-D-glucans.</text>
        <dbReference type="EC" id="3.2.1.39"/>
    </reaction>
</comment>
<dbReference type="PROSITE" id="PS00587">
    <property type="entry name" value="GLYCOSYL_HYDROL_F17"/>
    <property type="match status" value="1"/>
</dbReference>
<dbReference type="Proteomes" id="UP001293593">
    <property type="component" value="Unassembled WGS sequence"/>
</dbReference>
<dbReference type="Pfam" id="PF00332">
    <property type="entry name" value="Glyco_hydro_17"/>
    <property type="match status" value="1"/>
</dbReference>
<organism evidence="11 12">
    <name type="scientific">Acacia crassicarpa</name>
    <name type="common">northern wattle</name>
    <dbReference type="NCBI Taxonomy" id="499986"/>
    <lineage>
        <taxon>Eukaryota</taxon>
        <taxon>Viridiplantae</taxon>
        <taxon>Streptophyta</taxon>
        <taxon>Embryophyta</taxon>
        <taxon>Tracheophyta</taxon>
        <taxon>Spermatophyta</taxon>
        <taxon>Magnoliopsida</taxon>
        <taxon>eudicotyledons</taxon>
        <taxon>Gunneridae</taxon>
        <taxon>Pentapetalae</taxon>
        <taxon>rosids</taxon>
        <taxon>fabids</taxon>
        <taxon>Fabales</taxon>
        <taxon>Fabaceae</taxon>
        <taxon>Caesalpinioideae</taxon>
        <taxon>mimosoid clade</taxon>
        <taxon>Acacieae</taxon>
        <taxon>Acacia</taxon>
    </lineage>
</organism>
<evidence type="ECO:0000256" key="2">
    <source>
        <dbReference type="ARBA" id="ARBA00008773"/>
    </source>
</evidence>
<evidence type="ECO:0000256" key="3">
    <source>
        <dbReference type="ARBA" id="ARBA00012780"/>
    </source>
</evidence>
<proteinExistence type="inferred from homology"/>
<name>A0AAE1MI14_9FABA</name>
<protein>
    <recommendedName>
        <fullName evidence="3">glucan endo-1,3-beta-D-glucosidase</fullName>
        <ecNumber evidence="3">3.2.1.39</ecNumber>
    </recommendedName>
    <alternativeName>
        <fullName evidence="6">(1-&gt;3)-beta-glucan endohydrolase</fullName>
    </alternativeName>
    <alternativeName>
        <fullName evidence="7">Beta-1,3-endoglucanase</fullName>
    </alternativeName>
</protein>
<dbReference type="EC" id="3.2.1.39" evidence="3"/>
<comment type="caution">
    <text evidence="11">The sequence shown here is derived from an EMBL/GenBank/DDBJ whole genome shotgun (WGS) entry which is preliminary data.</text>
</comment>
<accession>A0AAE1MI14</accession>
<evidence type="ECO:0000256" key="1">
    <source>
        <dbReference type="ARBA" id="ARBA00000382"/>
    </source>
</evidence>
<dbReference type="InterPro" id="IPR044965">
    <property type="entry name" value="Glyco_hydro_17_plant"/>
</dbReference>
<keyword evidence="10" id="KW-0732">Signal</keyword>
<dbReference type="EMBL" id="JAWXYG010000008">
    <property type="protein sequence ID" value="KAK4265630.1"/>
    <property type="molecule type" value="Genomic_DNA"/>
</dbReference>
<dbReference type="FunFam" id="3.20.20.80:FF:000010">
    <property type="entry name" value="glucan endo-1,3-beta-glucosidase, basic"/>
    <property type="match status" value="1"/>
</dbReference>
<feature type="chain" id="PRO_5042083322" description="glucan endo-1,3-beta-D-glucosidase" evidence="10">
    <location>
        <begin position="24"/>
        <end position="341"/>
    </location>
</feature>
<evidence type="ECO:0000256" key="4">
    <source>
        <dbReference type="ARBA" id="ARBA00022801"/>
    </source>
</evidence>
<evidence type="ECO:0000313" key="11">
    <source>
        <dbReference type="EMBL" id="KAK4265630.1"/>
    </source>
</evidence>
<gene>
    <name evidence="11" type="ORF">QN277_026656</name>
</gene>
<evidence type="ECO:0000256" key="9">
    <source>
        <dbReference type="RuleBase" id="RU004336"/>
    </source>
</evidence>
<dbReference type="InterPro" id="IPR000490">
    <property type="entry name" value="Glyco_hydro_17"/>
</dbReference>